<sequence>MIIDEEICAFVQVSHEEGQHNINGKECIHYQINRCVYPSLTTVPNAGKRLLETDVKFFISPLECRRNSKGIGDLVSETDVGIADGEAGARKRKMLGLGSGKNGKYLLPYNPTIYPGETGRKKEKGERERERSLHIVRNGESECLATKTTDILGLKDMKN</sequence>
<reference evidence="1" key="1">
    <citation type="submission" date="2023-03" db="UniProtKB">
        <authorList>
            <consortium name="EnsemblPlants"/>
        </authorList>
    </citation>
    <scope>IDENTIFICATION</scope>
</reference>
<organism evidence="1">
    <name type="scientific">Cucumis melo</name>
    <name type="common">Muskmelon</name>
    <dbReference type="NCBI Taxonomy" id="3656"/>
    <lineage>
        <taxon>Eukaryota</taxon>
        <taxon>Viridiplantae</taxon>
        <taxon>Streptophyta</taxon>
        <taxon>Embryophyta</taxon>
        <taxon>Tracheophyta</taxon>
        <taxon>Spermatophyta</taxon>
        <taxon>Magnoliopsida</taxon>
        <taxon>eudicotyledons</taxon>
        <taxon>Gunneridae</taxon>
        <taxon>Pentapetalae</taxon>
        <taxon>rosids</taxon>
        <taxon>fabids</taxon>
        <taxon>Cucurbitales</taxon>
        <taxon>Cucurbitaceae</taxon>
        <taxon>Benincaseae</taxon>
        <taxon>Cucumis</taxon>
    </lineage>
</organism>
<protein>
    <submittedName>
        <fullName evidence="1">Uncharacterized protein</fullName>
    </submittedName>
</protein>
<name>A0A9I9E916_CUCME</name>
<dbReference type="EnsemblPlants" id="MELO3C030450.2.1">
    <property type="protein sequence ID" value="MELO3C030450.2.1"/>
    <property type="gene ID" value="MELO3C030450.2"/>
</dbReference>
<evidence type="ECO:0000313" key="1">
    <source>
        <dbReference type="EnsemblPlants" id="MELO3C030450.2.1"/>
    </source>
</evidence>
<dbReference type="Gramene" id="MELO3C030450.2.1">
    <property type="protein sequence ID" value="MELO3C030450.2.1"/>
    <property type="gene ID" value="MELO3C030450.2"/>
</dbReference>
<dbReference type="AlphaFoldDB" id="A0A9I9E916"/>
<proteinExistence type="predicted"/>
<accession>A0A9I9E916</accession>